<dbReference type="Gene3D" id="3.40.50.1010">
    <property type="entry name" value="5'-nuclease"/>
    <property type="match status" value="1"/>
</dbReference>
<dbReference type="Pfam" id="PF12813">
    <property type="entry name" value="XPG_I_2"/>
    <property type="match status" value="1"/>
</dbReference>
<dbReference type="InterPro" id="IPR026832">
    <property type="entry name" value="Asteroid"/>
</dbReference>
<accession>A0ABP0C5T4</accession>
<feature type="domain" description="Asteroid" evidence="3">
    <location>
        <begin position="136"/>
        <end position="395"/>
    </location>
</feature>
<dbReference type="PANTHER" id="PTHR15665:SF1">
    <property type="entry name" value="PROTEIN ASTEROID HOMOLOG 1"/>
    <property type="match status" value="1"/>
</dbReference>
<feature type="compositionally biased region" description="Basic residues" evidence="2">
    <location>
        <begin position="577"/>
        <end position="592"/>
    </location>
</feature>
<dbReference type="InterPro" id="IPR039436">
    <property type="entry name" value="Asteroid_dom"/>
</dbReference>
<evidence type="ECO:0000256" key="1">
    <source>
        <dbReference type="ARBA" id="ARBA00007398"/>
    </source>
</evidence>
<evidence type="ECO:0000313" key="5">
    <source>
        <dbReference type="Proteomes" id="UP001642405"/>
    </source>
</evidence>
<evidence type="ECO:0000259" key="3">
    <source>
        <dbReference type="Pfam" id="PF12813"/>
    </source>
</evidence>
<dbReference type="PANTHER" id="PTHR15665">
    <property type="entry name" value="ASTEROID PROTEIN"/>
    <property type="match status" value="1"/>
</dbReference>
<organism evidence="4 5">
    <name type="scientific">Sporothrix curviconia</name>
    <dbReference type="NCBI Taxonomy" id="1260050"/>
    <lineage>
        <taxon>Eukaryota</taxon>
        <taxon>Fungi</taxon>
        <taxon>Dikarya</taxon>
        <taxon>Ascomycota</taxon>
        <taxon>Pezizomycotina</taxon>
        <taxon>Sordariomycetes</taxon>
        <taxon>Sordariomycetidae</taxon>
        <taxon>Ophiostomatales</taxon>
        <taxon>Ophiostomataceae</taxon>
        <taxon>Sporothrix</taxon>
    </lineage>
</organism>
<reference evidence="4 5" key="1">
    <citation type="submission" date="2024-01" db="EMBL/GenBank/DDBJ databases">
        <authorList>
            <person name="Allen C."/>
            <person name="Tagirdzhanova G."/>
        </authorList>
    </citation>
    <scope>NUCLEOTIDE SEQUENCE [LARGE SCALE GENOMIC DNA]</scope>
</reference>
<evidence type="ECO:0000256" key="2">
    <source>
        <dbReference type="SAM" id="MobiDB-lite"/>
    </source>
</evidence>
<name>A0ABP0C5T4_9PEZI</name>
<comment type="similarity">
    <text evidence="1">Belongs to the asteroid family.</text>
</comment>
<protein>
    <recommendedName>
        <fullName evidence="3">Asteroid domain-containing protein</fullName>
    </recommendedName>
</protein>
<comment type="caution">
    <text evidence="4">The sequence shown here is derived from an EMBL/GenBank/DDBJ whole genome shotgun (WGS) entry which is preliminary data.</text>
</comment>
<keyword evidence="5" id="KW-1185">Reference proteome</keyword>
<dbReference type="SUPFAM" id="SSF88723">
    <property type="entry name" value="PIN domain-like"/>
    <property type="match status" value="1"/>
</dbReference>
<dbReference type="InterPro" id="IPR029060">
    <property type="entry name" value="PIN-like_dom_sf"/>
</dbReference>
<dbReference type="Proteomes" id="UP001642405">
    <property type="component" value="Unassembled WGS sequence"/>
</dbReference>
<sequence>MGVPKLLSTLTPYGDRKPLDHARVIIDGPALAYHAVSLCMADPVMAAGRNHPLEQPTYGQLGQAAIAWLDELRARSVTIQALYFDGYLPEAKRPVRLERSYRTSAQLKDVFVFYQRDNLPGFDVKGPRTGSLLPAPAFAVPAVLDALRASSVYGPLTTVVPGEADTFCAEHARTHGGSTVITSDSDLLVQDLGADGAVVLFRDIDLPRGGGTVPGAAAAKPLVATTYQLATICRRLGLPQPNDGGSDDAHKGMLGFAFELSMDPHLIVSELVERTKQGVAVAKALREYAEFAEQYAYPIQLAAAAKQYDLTGLDPRVSELVLQCLYSDDKKSSAGDPPAPILAFAPPLLDSCTRANAWEASAPIRGCAFSLLRMAASARKMGGGVREYSRMASMASRGSELDMISPGELGAAVDATLTLLKRIREVVVDVELQWVTLASYRDIQWSKENTKESVFLEVLRQETPGNGILERVTWNAVHWLAQIQATMYSLRILQQIATFVQKQAAAGKAVDKAAGGGALLLPKLVALVAALSTVTPLPDYPTLRTLREMPARLKAAGALGVLGELADLSEPIAFKTSSKKNKNRNKNKKRKRTDQAPARVQTTTNPFAILDSAE</sequence>
<gene>
    <name evidence="4" type="ORF">SCUCBS95973_006255</name>
</gene>
<evidence type="ECO:0000313" key="4">
    <source>
        <dbReference type="EMBL" id="CAK7226596.1"/>
    </source>
</evidence>
<feature type="region of interest" description="Disordered" evidence="2">
    <location>
        <begin position="576"/>
        <end position="614"/>
    </location>
</feature>
<dbReference type="EMBL" id="CAWUHB010000036">
    <property type="protein sequence ID" value="CAK7226596.1"/>
    <property type="molecule type" value="Genomic_DNA"/>
</dbReference>
<proteinExistence type="inferred from homology"/>